<feature type="compositionally biased region" description="Polar residues" evidence="2">
    <location>
        <begin position="344"/>
        <end position="360"/>
    </location>
</feature>
<dbReference type="InterPro" id="IPR012462">
    <property type="entry name" value="UFSP1/2_DUB_cat"/>
</dbReference>
<feature type="domain" description="UFSP1/2/DUB catalytic" evidence="3">
    <location>
        <begin position="123"/>
        <end position="320"/>
    </location>
</feature>
<accession>A0A5C3MNK5</accession>
<name>A0A5C3MNK5_9AGAR</name>
<dbReference type="Pfam" id="PF07910">
    <property type="entry name" value="Peptidase_C78"/>
    <property type="match status" value="1"/>
</dbReference>
<evidence type="ECO:0000313" key="5">
    <source>
        <dbReference type="Proteomes" id="UP000308652"/>
    </source>
</evidence>
<reference evidence="4 5" key="1">
    <citation type="journal article" date="2019" name="Nat. Ecol. Evol.">
        <title>Megaphylogeny resolves global patterns of mushroom evolution.</title>
        <authorList>
            <person name="Varga T."/>
            <person name="Krizsan K."/>
            <person name="Foldi C."/>
            <person name="Dima B."/>
            <person name="Sanchez-Garcia M."/>
            <person name="Sanchez-Ramirez S."/>
            <person name="Szollosi G.J."/>
            <person name="Szarkandi J.G."/>
            <person name="Papp V."/>
            <person name="Albert L."/>
            <person name="Andreopoulos W."/>
            <person name="Angelini C."/>
            <person name="Antonin V."/>
            <person name="Barry K.W."/>
            <person name="Bougher N.L."/>
            <person name="Buchanan P."/>
            <person name="Buyck B."/>
            <person name="Bense V."/>
            <person name="Catcheside P."/>
            <person name="Chovatia M."/>
            <person name="Cooper J."/>
            <person name="Damon W."/>
            <person name="Desjardin D."/>
            <person name="Finy P."/>
            <person name="Geml J."/>
            <person name="Haridas S."/>
            <person name="Hughes K."/>
            <person name="Justo A."/>
            <person name="Karasinski D."/>
            <person name="Kautmanova I."/>
            <person name="Kiss B."/>
            <person name="Kocsube S."/>
            <person name="Kotiranta H."/>
            <person name="LaButti K.M."/>
            <person name="Lechner B.E."/>
            <person name="Liimatainen K."/>
            <person name="Lipzen A."/>
            <person name="Lukacs Z."/>
            <person name="Mihaltcheva S."/>
            <person name="Morgado L.N."/>
            <person name="Niskanen T."/>
            <person name="Noordeloos M.E."/>
            <person name="Ohm R.A."/>
            <person name="Ortiz-Santana B."/>
            <person name="Ovrebo C."/>
            <person name="Racz N."/>
            <person name="Riley R."/>
            <person name="Savchenko A."/>
            <person name="Shiryaev A."/>
            <person name="Soop K."/>
            <person name="Spirin V."/>
            <person name="Szebenyi C."/>
            <person name="Tomsovsky M."/>
            <person name="Tulloss R.E."/>
            <person name="Uehling J."/>
            <person name="Grigoriev I.V."/>
            <person name="Vagvolgyi C."/>
            <person name="Papp T."/>
            <person name="Martin F.M."/>
            <person name="Miettinen O."/>
            <person name="Hibbett D.S."/>
            <person name="Nagy L.G."/>
        </authorList>
    </citation>
    <scope>NUCLEOTIDE SEQUENCE [LARGE SCALE GENOMIC DNA]</scope>
    <source>
        <strain evidence="4 5">CBS 166.37</strain>
    </source>
</reference>
<organism evidence="4 5">
    <name type="scientific">Crucibulum laeve</name>
    <dbReference type="NCBI Taxonomy" id="68775"/>
    <lineage>
        <taxon>Eukaryota</taxon>
        <taxon>Fungi</taxon>
        <taxon>Dikarya</taxon>
        <taxon>Basidiomycota</taxon>
        <taxon>Agaricomycotina</taxon>
        <taxon>Agaricomycetes</taxon>
        <taxon>Agaricomycetidae</taxon>
        <taxon>Agaricales</taxon>
        <taxon>Agaricineae</taxon>
        <taxon>Nidulariaceae</taxon>
        <taxon>Crucibulum</taxon>
    </lineage>
</organism>
<feature type="region of interest" description="Disordered" evidence="2">
    <location>
        <begin position="45"/>
        <end position="75"/>
    </location>
</feature>
<gene>
    <name evidence="4" type="ORF">BDQ12DRAFT_719606</name>
</gene>
<evidence type="ECO:0000256" key="1">
    <source>
        <dbReference type="ARBA" id="ARBA00022801"/>
    </source>
</evidence>
<dbReference type="Proteomes" id="UP000308652">
    <property type="component" value="Unassembled WGS sequence"/>
</dbReference>
<proteinExistence type="predicted"/>
<dbReference type="GO" id="GO:0016787">
    <property type="term" value="F:hydrolase activity"/>
    <property type="evidence" value="ECO:0007669"/>
    <property type="project" value="UniProtKB-KW"/>
</dbReference>
<feature type="region of interest" description="Disordered" evidence="2">
    <location>
        <begin position="330"/>
        <end position="417"/>
    </location>
</feature>
<dbReference type="OrthoDB" id="288987at2759"/>
<keyword evidence="1" id="KW-0378">Hydrolase</keyword>
<sequence length="490" mass="55254">MSNSVDCAVCGRNLDQYTVSQREYHCNQHFSDDIESMKRYSQTNNILSGSSTTNSSRTKGDPAVTSPKRGNKWSPKTILKGKERDFFWYPAQASPPPRCFTPGLIPLLKKALLGMHTRGNIRRAVLCYERAVHVSRDLWDASWGCGYRNFLMSCSVLMDQPFQPMYFPMLDHPISPSIRNLQVWIEAAWAAGFDMEGAEQLKRLAGTDKWIGTSDLWVAFSFRGVPTELVDFDLSKRDSKGIELLTDWIINYFTPKDSSCASTNLYDTIKASPVTITDRMPIILQHSGHSRTIIGYEVDKHGIVNLLTFDPGNPILQELRKAAINTFLSSSTTNTDGRTHDTQLNKSSASQQQTFSSNGNSKRRASDASELILKRPRPYLPDNDVLDLTGEDDFAGTSSKQQAQHIRGGAHQASDDDVVIVDRSSGNNKTRKTPEKRKNEDPQALLKRFRLDNKKLGKKNKYQILYFPMTAPLTEWERQARKNVTSTKLS</sequence>
<feature type="compositionally biased region" description="Polar residues" evidence="2">
    <location>
        <begin position="45"/>
        <end position="57"/>
    </location>
</feature>
<evidence type="ECO:0000256" key="2">
    <source>
        <dbReference type="SAM" id="MobiDB-lite"/>
    </source>
</evidence>
<keyword evidence="5" id="KW-1185">Reference proteome</keyword>
<evidence type="ECO:0000313" key="4">
    <source>
        <dbReference type="EMBL" id="TFK42761.1"/>
    </source>
</evidence>
<protein>
    <submittedName>
        <fullName evidence="4">Peptidase family C78-domain-containing protein</fullName>
    </submittedName>
</protein>
<dbReference type="EMBL" id="ML213592">
    <property type="protein sequence ID" value="TFK42761.1"/>
    <property type="molecule type" value="Genomic_DNA"/>
</dbReference>
<dbReference type="STRING" id="68775.A0A5C3MNK5"/>
<evidence type="ECO:0000259" key="3">
    <source>
        <dbReference type="Pfam" id="PF07910"/>
    </source>
</evidence>
<dbReference type="Gene3D" id="3.90.70.130">
    <property type="match status" value="1"/>
</dbReference>
<dbReference type="AlphaFoldDB" id="A0A5C3MNK5"/>